<accession>A0ACB9V8U5</accession>
<organism evidence="1 2">
    <name type="scientific">Ovis ammon polii x Ovis aries</name>
    <dbReference type="NCBI Taxonomy" id="2918886"/>
    <lineage>
        <taxon>Eukaryota</taxon>
        <taxon>Metazoa</taxon>
        <taxon>Chordata</taxon>
        <taxon>Craniata</taxon>
        <taxon>Vertebrata</taxon>
        <taxon>Euteleostomi</taxon>
        <taxon>Mammalia</taxon>
        <taxon>Eutheria</taxon>
        <taxon>Laurasiatheria</taxon>
        <taxon>Artiodactyla</taxon>
        <taxon>Ruminantia</taxon>
        <taxon>Pecora</taxon>
        <taxon>Bovidae</taxon>
        <taxon>Caprinae</taxon>
        <taxon>Ovis</taxon>
    </lineage>
</organism>
<protein>
    <submittedName>
        <fullName evidence="1">Uncharacterized protein</fullName>
    </submittedName>
</protein>
<evidence type="ECO:0000313" key="1">
    <source>
        <dbReference type="EMBL" id="KAI4586369.1"/>
    </source>
</evidence>
<dbReference type="Proteomes" id="UP001057279">
    <property type="component" value="Linkage Group LG03"/>
</dbReference>
<dbReference type="EMBL" id="CM043028">
    <property type="protein sequence ID" value="KAI4586369.1"/>
    <property type="molecule type" value="Genomic_DNA"/>
</dbReference>
<proteinExistence type="predicted"/>
<reference evidence="1" key="1">
    <citation type="submission" date="2022-03" db="EMBL/GenBank/DDBJ databases">
        <title>Genomic analyses of argali, domestic sheep and their hybrids provide insights into chromosomal evolution, heterosis and genetic basis of agronomic traits.</title>
        <authorList>
            <person name="Li M."/>
        </authorList>
    </citation>
    <scope>NUCLEOTIDE SEQUENCE</scope>
    <source>
        <strain evidence="1">F1 hybrid</strain>
    </source>
</reference>
<comment type="caution">
    <text evidence="1">The sequence shown here is derived from an EMBL/GenBank/DDBJ whole genome shotgun (WGS) entry which is preliminary data.</text>
</comment>
<keyword evidence="2" id="KW-1185">Reference proteome</keyword>
<name>A0ACB9V8U5_9CETA</name>
<sequence length="321" mass="36496">MEPVPPALEVKSPRHWIAREVPHEGFEMHGLAGKAERREALGFFAPARLASELYGELRMMQDKRKHTGNGEDLRRVSNNMGRSLNIFKERIKGAIITLNDFKRFTEQRVPTFISDSDVIFSKGIYGWKAALFVDDAVLKRDNAMAFEISEIVSSVPRTVPRPKSKKMVNLSKLMENEVFMAFASYTTIVLSKMMFMSIATAFYRLTRKVFANPEDCAGFGKGENAKKYLRTDDRVERVRRAHLNDLENIVPFLGIGLLYSLSGPDLSTAILHFRLFVGARIYHTIAYLTPLPQPNRALAFFIGYGVTLSMAYRLLKSKLYL</sequence>
<evidence type="ECO:0000313" key="2">
    <source>
        <dbReference type="Proteomes" id="UP001057279"/>
    </source>
</evidence>
<gene>
    <name evidence="1" type="ORF">MJG53_004156</name>
</gene>